<dbReference type="PIRSF" id="PIRSF003128">
    <property type="entry name" value="RecN"/>
    <property type="match status" value="1"/>
</dbReference>
<dbReference type="RefSeq" id="WP_191282260.1">
    <property type="nucleotide sequence ID" value="NZ_BNAI01000001.1"/>
</dbReference>
<dbReference type="EMBL" id="BNAI01000001">
    <property type="protein sequence ID" value="GHF10790.1"/>
    <property type="molecule type" value="Genomic_DNA"/>
</dbReference>
<gene>
    <name evidence="11" type="primary">recN</name>
    <name evidence="11" type="ORF">GCM10011600_09930</name>
</gene>
<evidence type="ECO:0000313" key="12">
    <source>
        <dbReference type="Proteomes" id="UP000617531"/>
    </source>
</evidence>
<comment type="function">
    <text evidence="1 9">May be involved in recombinational repair of damaged DNA.</text>
</comment>
<proteinExistence type="inferred from homology"/>
<evidence type="ECO:0000256" key="5">
    <source>
        <dbReference type="ARBA" id="ARBA00022763"/>
    </source>
</evidence>
<evidence type="ECO:0000259" key="10">
    <source>
        <dbReference type="Pfam" id="PF02463"/>
    </source>
</evidence>
<evidence type="ECO:0000313" key="11">
    <source>
        <dbReference type="EMBL" id="GHF10790.1"/>
    </source>
</evidence>
<dbReference type="GO" id="GO:0006281">
    <property type="term" value="P:DNA repair"/>
    <property type="evidence" value="ECO:0007669"/>
    <property type="project" value="UniProtKB-KW"/>
</dbReference>
<reference evidence="11" key="1">
    <citation type="journal article" date="2014" name="Int. J. Syst. Evol. Microbiol.">
        <title>Complete genome sequence of Corynebacterium casei LMG S-19264T (=DSM 44701T), isolated from a smear-ripened cheese.</title>
        <authorList>
            <consortium name="US DOE Joint Genome Institute (JGI-PGF)"/>
            <person name="Walter F."/>
            <person name="Albersmeier A."/>
            <person name="Kalinowski J."/>
            <person name="Ruckert C."/>
        </authorList>
    </citation>
    <scope>NUCLEOTIDE SEQUENCE</scope>
    <source>
        <strain evidence="11">CGMCC 1.16548</strain>
    </source>
</reference>
<protein>
    <recommendedName>
        <fullName evidence="3 9">DNA repair protein RecN</fullName>
    </recommendedName>
    <alternativeName>
        <fullName evidence="8 9">Recombination protein N</fullName>
    </alternativeName>
</protein>
<accession>A0A8J3GPC9</accession>
<evidence type="ECO:0000256" key="6">
    <source>
        <dbReference type="ARBA" id="ARBA00022840"/>
    </source>
</evidence>
<dbReference type="PANTHER" id="PTHR11059">
    <property type="entry name" value="DNA REPAIR PROTEIN RECN"/>
    <property type="match status" value="1"/>
</dbReference>
<organism evidence="11 12">
    <name type="scientific">Pseudolysinimonas yzui</name>
    <dbReference type="NCBI Taxonomy" id="2708254"/>
    <lineage>
        <taxon>Bacteria</taxon>
        <taxon>Bacillati</taxon>
        <taxon>Actinomycetota</taxon>
        <taxon>Actinomycetes</taxon>
        <taxon>Micrococcales</taxon>
        <taxon>Microbacteriaceae</taxon>
        <taxon>Pseudolysinimonas</taxon>
    </lineage>
</organism>
<keyword evidence="7 9" id="KW-0234">DNA repair</keyword>
<feature type="domain" description="RecF/RecN/SMC N-terminal" evidence="10">
    <location>
        <begin position="2"/>
        <end position="520"/>
    </location>
</feature>
<evidence type="ECO:0000256" key="8">
    <source>
        <dbReference type="ARBA" id="ARBA00033408"/>
    </source>
</evidence>
<keyword evidence="6" id="KW-0067">ATP-binding</keyword>
<evidence type="ECO:0000256" key="4">
    <source>
        <dbReference type="ARBA" id="ARBA00022741"/>
    </source>
</evidence>
<dbReference type="Proteomes" id="UP000617531">
    <property type="component" value="Unassembled WGS sequence"/>
</dbReference>
<dbReference type="GO" id="GO:0006310">
    <property type="term" value="P:DNA recombination"/>
    <property type="evidence" value="ECO:0007669"/>
    <property type="project" value="InterPro"/>
</dbReference>
<comment type="similarity">
    <text evidence="2 9">Belongs to the RecN family.</text>
</comment>
<reference evidence="11" key="2">
    <citation type="submission" date="2020-09" db="EMBL/GenBank/DDBJ databases">
        <authorList>
            <person name="Sun Q."/>
            <person name="Zhou Y."/>
        </authorList>
    </citation>
    <scope>NUCLEOTIDE SEQUENCE</scope>
    <source>
        <strain evidence="11">CGMCC 1.16548</strain>
    </source>
</reference>
<sequence>MIEEISIRDLGVIGEARLPLGPGFTALTGETGAGKTMVVTALGLLLGERGDSGAVRSGSSQAIVEGHWQIASDGVVAERVRDAGGDVDTAADGRAHLILGRSVGADGRSRATVGGRAAPVGVLGELSPHLVVVHGQSDQIRLKSAVAQREALDRFAGPGLATVLGDYQEAFQRWQSDRGELDLLIAERDRRAREAEDLRLAMAEIEAAAPQRAEDVALAEQAERLSNLEDLRVAATEAREAISAQLGDGRGADGADATALVDAARRSLDRVVAHDTALAPIADQLAAASFALAEISGQLSSYLGGLDADGARELEAIQERRATLNALIRRYGPSLDDVIDYLESGSTRLLELDSDADRIEQLGAEVEAGLARVHDLAARLTELRREAATRLQEAVSAELQALAMPDARLTIEIEERELTLTGHDQVTILLQPHPGAEPRPLGKGASGGELSRVMLAIEVVLAGSDPVPTFVFDEVDAGVGGASATEIGRRLARLAETAQVIVVTHLAQVAAYSTNHLVVEKGTDGSITTSNVRLVHADDRAFEMARLLSGSPDSEHALAHAKELLEQAHGTWT</sequence>
<evidence type="ECO:0000256" key="7">
    <source>
        <dbReference type="ARBA" id="ARBA00023204"/>
    </source>
</evidence>
<dbReference type="GO" id="GO:0009432">
    <property type="term" value="P:SOS response"/>
    <property type="evidence" value="ECO:0007669"/>
    <property type="project" value="TreeGrafter"/>
</dbReference>
<dbReference type="Gene3D" id="3.40.50.300">
    <property type="entry name" value="P-loop containing nucleotide triphosphate hydrolases"/>
    <property type="match status" value="2"/>
</dbReference>
<dbReference type="GO" id="GO:0005524">
    <property type="term" value="F:ATP binding"/>
    <property type="evidence" value="ECO:0007669"/>
    <property type="project" value="UniProtKB-KW"/>
</dbReference>
<dbReference type="GO" id="GO:0043590">
    <property type="term" value="C:bacterial nucleoid"/>
    <property type="evidence" value="ECO:0007669"/>
    <property type="project" value="TreeGrafter"/>
</dbReference>
<keyword evidence="5 9" id="KW-0227">DNA damage</keyword>
<evidence type="ECO:0000256" key="3">
    <source>
        <dbReference type="ARBA" id="ARBA00021315"/>
    </source>
</evidence>
<dbReference type="CDD" id="cd03241">
    <property type="entry name" value="ABC_RecN"/>
    <property type="match status" value="1"/>
</dbReference>
<dbReference type="FunFam" id="3.40.50.300:FF:000356">
    <property type="entry name" value="DNA repair protein RecN"/>
    <property type="match status" value="1"/>
</dbReference>
<dbReference type="SUPFAM" id="SSF52540">
    <property type="entry name" value="P-loop containing nucleoside triphosphate hydrolases"/>
    <property type="match status" value="1"/>
</dbReference>
<dbReference type="InterPro" id="IPR003395">
    <property type="entry name" value="RecF/RecN/SMC_N"/>
</dbReference>
<keyword evidence="12" id="KW-1185">Reference proteome</keyword>
<comment type="caution">
    <text evidence="11">The sequence shown here is derived from an EMBL/GenBank/DDBJ whole genome shotgun (WGS) entry which is preliminary data.</text>
</comment>
<dbReference type="NCBIfam" id="TIGR00634">
    <property type="entry name" value="recN"/>
    <property type="match status" value="1"/>
</dbReference>
<dbReference type="InterPro" id="IPR027417">
    <property type="entry name" value="P-loop_NTPase"/>
</dbReference>
<name>A0A8J3GPC9_9MICO</name>
<dbReference type="AlphaFoldDB" id="A0A8J3GPC9"/>
<evidence type="ECO:0000256" key="9">
    <source>
        <dbReference type="PIRNR" id="PIRNR003128"/>
    </source>
</evidence>
<keyword evidence="4" id="KW-0547">Nucleotide-binding</keyword>
<dbReference type="InterPro" id="IPR004604">
    <property type="entry name" value="DNA_recomb/repair_RecN"/>
</dbReference>
<evidence type="ECO:0000256" key="2">
    <source>
        <dbReference type="ARBA" id="ARBA00009441"/>
    </source>
</evidence>
<evidence type="ECO:0000256" key="1">
    <source>
        <dbReference type="ARBA" id="ARBA00003618"/>
    </source>
</evidence>
<dbReference type="Pfam" id="PF02463">
    <property type="entry name" value="SMC_N"/>
    <property type="match status" value="1"/>
</dbReference>
<dbReference type="PANTHER" id="PTHR11059:SF0">
    <property type="entry name" value="DNA REPAIR PROTEIN RECN"/>
    <property type="match status" value="1"/>
</dbReference>